<comment type="caution">
    <text evidence="1">The sequence shown here is derived from an EMBL/GenBank/DDBJ whole genome shotgun (WGS) entry which is preliminary data.</text>
</comment>
<evidence type="ECO:0000313" key="1">
    <source>
        <dbReference type="EMBL" id="KAI5062931.1"/>
    </source>
</evidence>
<protein>
    <submittedName>
        <fullName evidence="1">Uncharacterized protein</fullName>
    </submittedName>
</protein>
<organism evidence="1 2">
    <name type="scientific">Adiantum capillus-veneris</name>
    <name type="common">Maidenhair fern</name>
    <dbReference type="NCBI Taxonomy" id="13818"/>
    <lineage>
        <taxon>Eukaryota</taxon>
        <taxon>Viridiplantae</taxon>
        <taxon>Streptophyta</taxon>
        <taxon>Embryophyta</taxon>
        <taxon>Tracheophyta</taxon>
        <taxon>Polypodiopsida</taxon>
        <taxon>Polypodiidae</taxon>
        <taxon>Polypodiales</taxon>
        <taxon>Pteridineae</taxon>
        <taxon>Pteridaceae</taxon>
        <taxon>Vittarioideae</taxon>
        <taxon>Adiantum</taxon>
    </lineage>
</organism>
<keyword evidence="2" id="KW-1185">Reference proteome</keyword>
<gene>
    <name evidence="1" type="ORF">GOP47_0021478</name>
</gene>
<sequence>MKKKMEAGLLQSAITVASGPKPRQIDEHQEVSKDTEGIPVFQVEEKHSAGVEMPCVNLPVEKSYQMSCDGESLWEEEELEAEAVVCRSDLSMQGVGQPRLDGHVEVQPMSVRLHAKRKVIPTLQVIR</sequence>
<proteinExistence type="predicted"/>
<reference evidence="1" key="1">
    <citation type="submission" date="2021-01" db="EMBL/GenBank/DDBJ databases">
        <title>Adiantum capillus-veneris genome.</title>
        <authorList>
            <person name="Fang Y."/>
            <person name="Liao Q."/>
        </authorList>
    </citation>
    <scope>NUCLEOTIDE SEQUENCE</scope>
    <source>
        <strain evidence="1">H3</strain>
        <tissue evidence="1">Leaf</tissue>
    </source>
</reference>
<dbReference type="EMBL" id="JABFUD020000021">
    <property type="protein sequence ID" value="KAI5062931.1"/>
    <property type="molecule type" value="Genomic_DNA"/>
</dbReference>
<dbReference type="AlphaFoldDB" id="A0A9D4U7H3"/>
<dbReference type="Proteomes" id="UP000886520">
    <property type="component" value="Chromosome 21"/>
</dbReference>
<evidence type="ECO:0000313" key="2">
    <source>
        <dbReference type="Proteomes" id="UP000886520"/>
    </source>
</evidence>
<accession>A0A9D4U7H3</accession>
<name>A0A9D4U7H3_ADICA</name>